<dbReference type="RefSeq" id="XP_066670318.1">
    <property type="nucleotide sequence ID" value="XM_066811395.1"/>
</dbReference>
<evidence type="ECO:0000256" key="1">
    <source>
        <dbReference type="SAM" id="MobiDB-lite"/>
    </source>
</evidence>
<keyword evidence="3" id="KW-1185">Reference proteome</keyword>
<feature type="region of interest" description="Disordered" evidence="1">
    <location>
        <begin position="102"/>
        <end position="183"/>
    </location>
</feature>
<comment type="caution">
    <text evidence="2">The sequence shown here is derived from an EMBL/GenBank/DDBJ whole genome shotgun (WGS) entry which is preliminary data.</text>
</comment>
<proteinExistence type="predicted"/>
<gene>
    <name evidence="2" type="ORF">PG997_007080</name>
</gene>
<dbReference type="Proteomes" id="UP001433268">
    <property type="component" value="Unassembled WGS sequence"/>
</dbReference>
<feature type="compositionally biased region" description="Basic and acidic residues" evidence="1">
    <location>
        <begin position="163"/>
        <end position="178"/>
    </location>
</feature>
<sequence>MRFAKIMLNAKVALAVPGTREGLAIGGAVRVGAEVAVDAPGRVDGIGIVDVDLAAVRTGEARGRALLEAVLERGRLGPVGHGHAAGLDDDLLGEAVGVVGRDVGEGDGADHRGRGRGGAGVGDGHGRDRLGRSGRGGARRGGDGSQARGRGSGRDGLGAGRDGLGRGRDRRGHGDGLRRGRGGACEAAARRGDDIVGETAECCFPNVWCAIVFAARLGRNARDGFGRDVRGPVDDGGLGRLRGRLGCHRGRLLYRRRALGRLRLDRGEPAADGGGGGVTERPQHWQRWDVVA</sequence>
<evidence type="ECO:0000313" key="3">
    <source>
        <dbReference type="Proteomes" id="UP001433268"/>
    </source>
</evidence>
<name>A0ABR1WQJ2_9PEZI</name>
<protein>
    <submittedName>
        <fullName evidence="2">Uncharacterized protein</fullName>
    </submittedName>
</protein>
<feature type="compositionally biased region" description="Basic and acidic residues" evidence="1">
    <location>
        <begin position="102"/>
        <end position="112"/>
    </location>
</feature>
<accession>A0ABR1WQJ2</accession>
<dbReference type="EMBL" id="JAQQWN010000005">
    <property type="protein sequence ID" value="KAK8085809.1"/>
    <property type="molecule type" value="Genomic_DNA"/>
</dbReference>
<evidence type="ECO:0000313" key="2">
    <source>
        <dbReference type="EMBL" id="KAK8085809.1"/>
    </source>
</evidence>
<dbReference type="GeneID" id="92044455"/>
<reference evidence="2 3" key="1">
    <citation type="submission" date="2023-01" db="EMBL/GenBank/DDBJ databases">
        <title>Analysis of 21 Apiospora genomes using comparative genomics revels a genus with tremendous synthesis potential of carbohydrate active enzymes and secondary metabolites.</title>
        <authorList>
            <person name="Sorensen T."/>
        </authorList>
    </citation>
    <scope>NUCLEOTIDE SEQUENCE [LARGE SCALE GENOMIC DNA]</scope>
    <source>
        <strain evidence="2 3">CBS 114990</strain>
    </source>
</reference>
<organism evidence="2 3">
    <name type="scientific">Apiospora hydei</name>
    <dbReference type="NCBI Taxonomy" id="1337664"/>
    <lineage>
        <taxon>Eukaryota</taxon>
        <taxon>Fungi</taxon>
        <taxon>Dikarya</taxon>
        <taxon>Ascomycota</taxon>
        <taxon>Pezizomycotina</taxon>
        <taxon>Sordariomycetes</taxon>
        <taxon>Xylariomycetidae</taxon>
        <taxon>Amphisphaeriales</taxon>
        <taxon>Apiosporaceae</taxon>
        <taxon>Apiospora</taxon>
    </lineage>
</organism>